<dbReference type="PATRIC" id="fig|1231190.3.peg.504"/>
<dbReference type="FunFam" id="3.40.225.10:FF:000009">
    <property type="entry name" value="Class II aldolase/adducin N-terminal"/>
    <property type="match status" value="1"/>
</dbReference>
<proteinExistence type="inferred from homology"/>
<reference evidence="4 5" key="1">
    <citation type="journal article" date="2012" name="J. Bacteriol.">
        <title>Genome Sequence of Nitratireductor indicus Type Strain C115.</title>
        <authorList>
            <person name="Lai Q."/>
            <person name="Li G."/>
            <person name="Yu Z."/>
            <person name="Shao Z."/>
        </authorList>
    </citation>
    <scope>NUCLEOTIDE SEQUENCE [LARGE SCALE GENOMIC DNA]</scope>
    <source>
        <strain evidence="4 5">C115</strain>
    </source>
</reference>
<dbReference type="InterPro" id="IPR001303">
    <property type="entry name" value="Aldolase_II/adducin_N"/>
</dbReference>
<organism evidence="4 5">
    <name type="scientific">Nitratireductor indicus C115</name>
    <dbReference type="NCBI Taxonomy" id="1231190"/>
    <lineage>
        <taxon>Bacteria</taxon>
        <taxon>Pseudomonadati</taxon>
        <taxon>Pseudomonadota</taxon>
        <taxon>Alphaproteobacteria</taxon>
        <taxon>Hyphomicrobiales</taxon>
        <taxon>Phyllobacteriaceae</taxon>
        <taxon>Nitratireductor</taxon>
    </lineage>
</organism>
<dbReference type="GO" id="GO:0051015">
    <property type="term" value="F:actin filament binding"/>
    <property type="evidence" value="ECO:0007669"/>
    <property type="project" value="TreeGrafter"/>
</dbReference>
<dbReference type="Pfam" id="PF00596">
    <property type="entry name" value="Aldolase_II"/>
    <property type="match status" value="1"/>
</dbReference>
<comment type="similarity">
    <text evidence="1">Belongs to the aldolase class II family.</text>
</comment>
<dbReference type="PANTHER" id="PTHR10672:SF3">
    <property type="entry name" value="PROTEIN HU-LI TAI SHAO"/>
    <property type="match status" value="1"/>
</dbReference>
<dbReference type="SMART" id="SM01007">
    <property type="entry name" value="Aldolase_II"/>
    <property type="match status" value="1"/>
</dbReference>
<gene>
    <name evidence="4" type="ORF">NA8A_02385</name>
</gene>
<dbReference type="RefSeq" id="WP_009755800.1">
    <property type="nucleotide sequence ID" value="NZ_AMSI01000001.1"/>
</dbReference>
<accession>K2NAA9</accession>
<protein>
    <recommendedName>
        <fullName evidence="3">Class II aldolase/adducin N-terminal domain-containing protein</fullName>
    </recommendedName>
</protein>
<evidence type="ECO:0000256" key="2">
    <source>
        <dbReference type="SAM" id="MobiDB-lite"/>
    </source>
</evidence>
<name>K2NAA9_9HYPH</name>
<dbReference type="Gene3D" id="3.40.225.10">
    <property type="entry name" value="Class II aldolase/adducin N-terminal domain"/>
    <property type="match status" value="1"/>
</dbReference>
<sequence>MAHSLNISDKTASGGKQETMGHNRPALDSDEVWQARLDLAACFRFAARLGMHEGICNHFSAVLPGHDDLFLVNPYGYAFQEITASSLLVCDFNGNVVDGDGQPEATAFYIHARLHKNVPRARVAFHTHMPYATALTMVEGDPLVFAGQTALKFYGRTVVDEDYNGLALDETEGDRIAASVGDADIVFMKHHGVMVLSRSIAEAWDDLYYLERACEVQCLALSTGRKIVPVSKDVAEATARQMRDGDEESARLHMESLHRILTVEDASYRA</sequence>
<dbReference type="NCBIfam" id="NF005068">
    <property type="entry name" value="PRK06486.1"/>
    <property type="match status" value="1"/>
</dbReference>
<evidence type="ECO:0000259" key="3">
    <source>
        <dbReference type="SMART" id="SM01007"/>
    </source>
</evidence>
<dbReference type="GO" id="GO:0005856">
    <property type="term" value="C:cytoskeleton"/>
    <property type="evidence" value="ECO:0007669"/>
    <property type="project" value="TreeGrafter"/>
</dbReference>
<evidence type="ECO:0000256" key="1">
    <source>
        <dbReference type="ARBA" id="ARBA00037961"/>
    </source>
</evidence>
<evidence type="ECO:0000313" key="5">
    <source>
        <dbReference type="Proteomes" id="UP000007374"/>
    </source>
</evidence>
<keyword evidence="5" id="KW-1185">Reference proteome</keyword>
<feature type="compositionally biased region" description="Polar residues" evidence="2">
    <location>
        <begin position="1"/>
        <end position="16"/>
    </location>
</feature>
<dbReference type="InterPro" id="IPR051017">
    <property type="entry name" value="Aldolase-II_Adducin_sf"/>
</dbReference>
<feature type="region of interest" description="Disordered" evidence="2">
    <location>
        <begin position="1"/>
        <end position="25"/>
    </location>
</feature>
<evidence type="ECO:0000313" key="4">
    <source>
        <dbReference type="EMBL" id="EKF44553.1"/>
    </source>
</evidence>
<comment type="caution">
    <text evidence="4">The sequence shown here is derived from an EMBL/GenBank/DDBJ whole genome shotgun (WGS) entry which is preliminary data.</text>
</comment>
<dbReference type="InterPro" id="IPR036409">
    <property type="entry name" value="Aldolase_II/adducin_N_sf"/>
</dbReference>
<dbReference type="eggNOG" id="COG0235">
    <property type="taxonomic scope" value="Bacteria"/>
</dbReference>
<dbReference type="AlphaFoldDB" id="K2NAA9"/>
<dbReference type="Proteomes" id="UP000007374">
    <property type="component" value="Unassembled WGS sequence"/>
</dbReference>
<dbReference type="SUPFAM" id="SSF53639">
    <property type="entry name" value="AraD/HMP-PK domain-like"/>
    <property type="match status" value="1"/>
</dbReference>
<dbReference type="EMBL" id="AMSI01000001">
    <property type="protein sequence ID" value="EKF44553.1"/>
    <property type="molecule type" value="Genomic_DNA"/>
</dbReference>
<dbReference type="PANTHER" id="PTHR10672">
    <property type="entry name" value="ADDUCIN"/>
    <property type="match status" value="1"/>
</dbReference>
<feature type="domain" description="Class II aldolase/adducin N-terminal" evidence="3">
    <location>
        <begin position="37"/>
        <end position="218"/>
    </location>
</feature>
<dbReference type="STRING" id="721133.SAMN05216176_102481"/>